<evidence type="ECO:0000256" key="7">
    <source>
        <dbReference type="ARBA" id="ARBA00023136"/>
    </source>
</evidence>
<dbReference type="Proteomes" id="UP001239909">
    <property type="component" value="Unassembled WGS sequence"/>
</dbReference>
<evidence type="ECO:0000256" key="9">
    <source>
        <dbReference type="SAM" id="Phobius"/>
    </source>
</evidence>
<keyword evidence="7 9" id="KW-0472">Membrane</keyword>
<protein>
    <submittedName>
        <fullName evidence="10">TIGR01620 family protein</fullName>
    </submittedName>
</protein>
<dbReference type="RefSeq" id="WP_285671816.1">
    <property type="nucleotide sequence ID" value="NZ_BSYI01000015.1"/>
</dbReference>
<dbReference type="InterPro" id="IPR021147">
    <property type="entry name" value="DUF697"/>
</dbReference>
<evidence type="ECO:0000256" key="2">
    <source>
        <dbReference type="ARBA" id="ARBA00008255"/>
    </source>
</evidence>
<feature type="region of interest" description="Disordered" evidence="8">
    <location>
        <begin position="1"/>
        <end position="58"/>
    </location>
</feature>
<keyword evidence="6 9" id="KW-1133">Transmembrane helix</keyword>
<dbReference type="PANTHER" id="PTHR39342">
    <property type="entry name" value="UPF0283 MEMBRANE PROTEIN YCJF"/>
    <property type="match status" value="1"/>
</dbReference>
<accession>A0ABQ6LJ62</accession>
<feature type="transmembrane region" description="Helical" evidence="9">
    <location>
        <begin position="107"/>
        <end position="128"/>
    </location>
</feature>
<feature type="transmembrane region" description="Helical" evidence="9">
    <location>
        <begin position="73"/>
        <end position="95"/>
    </location>
</feature>
<dbReference type="EMBL" id="BSYI01000015">
    <property type="protein sequence ID" value="GMG83022.1"/>
    <property type="molecule type" value="Genomic_DNA"/>
</dbReference>
<keyword evidence="4" id="KW-0997">Cell inner membrane</keyword>
<evidence type="ECO:0000256" key="6">
    <source>
        <dbReference type="ARBA" id="ARBA00022989"/>
    </source>
</evidence>
<evidence type="ECO:0000256" key="3">
    <source>
        <dbReference type="ARBA" id="ARBA00022475"/>
    </source>
</evidence>
<comment type="subcellular location">
    <subcellularLocation>
        <location evidence="1">Cell inner membrane</location>
        <topology evidence="1">Multi-pass membrane protein</topology>
    </subcellularLocation>
</comment>
<dbReference type="PANTHER" id="PTHR39342:SF1">
    <property type="entry name" value="UPF0283 MEMBRANE PROTEIN YCJF"/>
    <property type="match status" value="1"/>
</dbReference>
<feature type="compositionally biased region" description="Pro residues" evidence="8">
    <location>
        <begin position="29"/>
        <end position="43"/>
    </location>
</feature>
<evidence type="ECO:0000256" key="4">
    <source>
        <dbReference type="ARBA" id="ARBA00022519"/>
    </source>
</evidence>
<proteinExistence type="inferred from homology"/>
<evidence type="ECO:0000256" key="5">
    <source>
        <dbReference type="ARBA" id="ARBA00022692"/>
    </source>
</evidence>
<reference evidence="10 11" key="1">
    <citation type="submission" date="2023-04" db="EMBL/GenBank/DDBJ databases">
        <title>Marinoamorphus aggregata gen. nov., sp. Nov., isolate from tissue of brittle star Ophioplocus japonicus.</title>
        <authorList>
            <person name="Kawano K."/>
            <person name="Sawayama S."/>
            <person name="Nakagawa S."/>
        </authorList>
    </citation>
    <scope>NUCLEOTIDE SEQUENCE [LARGE SCALE GENOMIC DNA]</scope>
    <source>
        <strain evidence="10 11">NKW23</strain>
    </source>
</reference>
<dbReference type="NCBIfam" id="TIGR01620">
    <property type="entry name" value="hyp_HI0043"/>
    <property type="match status" value="1"/>
</dbReference>
<feature type="compositionally biased region" description="Low complexity" evidence="8">
    <location>
        <begin position="9"/>
        <end position="18"/>
    </location>
</feature>
<gene>
    <name evidence="10" type="ORF">LNKW23_22350</name>
</gene>
<organism evidence="10 11">
    <name type="scientific">Paralimibaculum aggregatum</name>
    <dbReference type="NCBI Taxonomy" id="3036245"/>
    <lineage>
        <taxon>Bacteria</taxon>
        <taxon>Pseudomonadati</taxon>
        <taxon>Pseudomonadota</taxon>
        <taxon>Alphaproteobacteria</taxon>
        <taxon>Rhodobacterales</taxon>
        <taxon>Paracoccaceae</taxon>
        <taxon>Paralimibaculum</taxon>
    </lineage>
</organism>
<evidence type="ECO:0000256" key="8">
    <source>
        <dbReference type="SAM" id="MobiDB-lite"/>
    </source>
</evidence>
<dbReference type="Pfam" id="PF05128">
    <property type="entry name" value="DUF697"/>
    <property type="match status" value="1"/>
</dbReference>
<name>A0ABQ6LJ62_9RHOB</name>
<keyword evidence="5 9" id="KW-0812">Transmembrane</keyword>
<evidence type="ECO:0000313" key="10">
    <source>
        <dbReference type="EMBL" id="GMG83022.1"/>
    </source>
</evidence>
<keyword evidence="11" id="KW-1185">Reference proteome</keyword>
<dbReference type="InterPro" id="IPR006507">
    <property type="entry name" value="UPF0283"/>
</dbReference>
<evidence type="ECO:0000256" key="1">
    <source>
        <dbReference type="ARBA" id="ARBA00004429"/>
    </source>
</evidence>
<evidence type="ECO:0000313" key="11">
    <source>
        <dbReference type="Proteomes" id="UP001239909"/>
    </source>
</evidence>
<comment type="caution">
    <text evidence="10">The sequence shown here is derived from an EMBL/GenBank/DDBJ whole genome shotgun (WGS) entry which is preliminary data.</text>
</comment>
<comment type="similarity">
    <text evidence="2">Belongs to the UPF0283 family.</text>
</comment>
<sequence>MASDRPGRNGRPTGPRRPVILEIDEAGPEPAPGPAEAPPVPDEPYPDTEEAAAGPPAAERALRRAARSSRTSWIGRLFWTGIGGLVALGLTLWLTEFVARLFERAAWLGWLGAALLAAAAIALLAVLLREAAALARLGRVEGLQRLAASALASEAPGPGLRLLEGLAGLYRARPELGAAETLARGRGIAEGPDIVAFAERRLMPGLDTAAEGAVSRAAGRVATLTALLPMPALDLLLVLLVNIRMIRRIAEIYGGRAGWLGSWRLLKAVAAHVVATGAISATDDLLGPLVGGGLLGQLSRRFGEATVNAALTARVGTAAIEVCRPLPFRARPAPKARNLVLGALKGWRGNGR</sequence>
<keyword evidence="3" id="KW-1003">Cell membrane</keyword>